<dbReference type="EMBL" id="AQQW01000004">
    <property type="protein sequence ID" value="ETW13154.1"/>
    <property type="molecule type" value="Genomic_DNA"/>
</dbReference>
<dbReference type="Gene3D" id="1.10.10.10">
    <property type="entry name" value="Winged helix-like DNA-binding domain superfamily/Winged helix DNA-binding domain"/>
    <property type="match status" value="1"/>
</dbReference>
<evidence type="ECO:0000313" key="6">
    <source>
        <dbReference type="EMBL" id="ETW13154.1"/>
    </source>
</evidence>
<reference evidence="6 7" key="1">
    <citation type="journal article" date="2014" name="Antonie Van Leeuwenhoek">
        <title>Roseivivax atlanticus sp. nov., isolated from surface seawater of the Atlantic Ocean.</title>
        <authorList>
            <person name="Li G."/>
            <person name="Lai Q."/>
            <person name="Liu X."/>
            <person name="Sun F."/>
            <person name="Shao Z."/>
        </authorList>
    </citation>
    <scope>NUCLEOTIDE SEQUENCE [LARGE SCALE GENOMIC DNA]</scope>
    <source>
        <strain evidence="6 7">22II-s10s</strain>
    </source>
</reference>
<dbReference type="AlphaFoldDB" id="W4HK99"/>
<proteinExistence type="predicted"/>
<dbReference type="SUPFAM" id="SSF46785">
    <property type="entry name" value="Winged helix' DNA-binding domain"/>
    <property type="match status" value="1"/>
</dbReference>
<dbReference type="Proteomes" id="UP000019063">
    <property type="component" value="Unassembled WGS sequence"/>
</dbReference>
<dbReference type="GO" id="GO:0003700">
    <property type="term" value="F:DNA-binding transcription factor activity"/>
    <property type="evidence" value="ECO:0007669"/>
    <property type="project" value="InterPro"/>
</dbReference>
<evidence type="ECO:0000259" key="5">
    <source>
        <dbReference type="PROSITE" id="PS50949"/>
    </source>
</evidence>
<organism evidence="6 7">
    <name type="scientific">Roseivivax marinus</name>
    <dbReference type="NCBI Taxonomy" id="1379903"/>
    <lineage>
        <taxon>Bacteria</taxon>
        <taxon>Pseudomonadati</taxon>
        <taxon>Pseudomonadota</taxon>
        <taxon>Alphaproteobacteria</taxon>
        <taxon>Rhodobacterales</taxon>
        <taxon>Roseobacteraceae</taxon>
        <taxon>Roseivivax</taxon>
    </lineage>
</organism>
<name>W4HK99_9RHOB</name>
<gene>
    <name evidence="6" type="ORF">ATO8_08081</name>
</gene>
<dbReference type="SMART" id="SM00345">
    <property type="entry name" value="HTH_GNTR"/>
    <property type="match status" value="1"/>
</dbReference>
<dbReference type="eggNOG" id="COG1802">
    <property type="taxonomic scope" value="Bacteria"/>
</dbReference>
<dbReference type="GO" id="GO:0003677">
    <property type="term" value="F:DNA binding"/>
    <property type="evidence" value="ECO:0007669"/>
    <property type="project" value="UniProtKB-KW"/>
</dbReference>
<evidence type="ECO:0000256" key="2">
    <source>
        <dbReference type="ARBA" id="ARBA00023125"/>
    </source>
</evidence>
<sequence>MLVLRVETEIDDIFAVRHPLDYEVLGGGPLVGLCRSCRVETIGGGRGDRLGKGDRQQRTDTAMPETSRDVHSTAIASTLESEIIAGEIAAGARLDEQSLTRRFGVSRTPVREALHMIVARSLAERVPYRGVIVAAITPERIEQMFEAMAEIEALCGRLASERMTMGERAALEDDHRRLGDVAARGAAAAYEQGNTVFHDRIHDGAHNADLAEASATLRLKLAPFRKSQLASADRMRRSNEEHAAIVSAILDRDPAETERALRRHFFSAAQEVLLGLRRRSSAEDLQ</sequence>
<feature type="compositionally biased region" description="Basic and acidic residues" evidence="4">
    <location>
        <begin position="46"/>
        <end position="58"/>
    </location>
</feature>
<protein>
    <submittedName>
        <fullName evidence="6">GntR family transcriptional regulator</fullName>
    </submittedName>
</protein>
<dbReference type="InterPro" id="IPR000524">
    <property type="entry name" value="Tscrpt_reg_HTH_GntR"/>
</dbReference>
<evidence type="ECO:0000256" key="3">
    <source>
        <dbReference type="ARBA" id="ARBA00023163"/>
    </source>
</evidence>
<evidence type="ECO:0000256" key="4">
    <source>
        <dbReference type="SAM" id="MobiDB-lite"/>
    </source>
</evidence>
<dbReference type="Pfam" id="PF07729">
    <property type="entry name" value="FCD"/>
    <property type="match status" value="1"/>
</dbReference>
<dbReference type="InterPro" id="IPR036390">
    <property type="entry name" value="WH_DNA-bd_sf"/>
</dbReference>
<dbReference type="PANTHER" id="PTHR43537:SF49">
    <property type="entry name" value="TRANSCRIPTIONAL REGULATORY PROTEIN"/>
    <property type="match status" value="1"/>
</dbReference>
<evidence type="ECO:0000256" key="1">
    <source>
        <dbReference type="ARBA" id="ARBA00023015"/>
    </source>
</evidence>
<dbReference type="InterPro" id="IPR036388">
    <property type="entry name" value="WH-like_DNA-bd_sf"/>
</dbReference>
<feature type="domain" description="HTH gntR-type" evidence="5">
    <location>
        <begin position="69"/>
        <end position="136"/>
    </location>
</feature>
<dbReference type="STRING" id="1379903.ATO8_08081"/>
<keyword evidence="2" id="KW-0238">DNA-binding</keyword>
<keyword evidence="7" id="KW-1185">Reference proteome</keyword>
<dbReference type="SUPFAM" id="SSF48008">
    <property type="entry name" value="GntR ligand-binding domain-like"/>
    <property type="match status" value="1"/>
</dbReference>
<keyword evidence="1" id="KW-0805">Transcription regulation</keyword>
<dbReference type="Pfam" id="PF00392">
    <property type="entry name" value="GntR"/>
    <property type="match status" value="1"/>
</dbReference>
<dbReference type="PANTHER" id="PTHR43537">
    <property type="entry name" value="TRANSCRIPTIONAL REGULATOR, GNTR FAMILY"/>
    <property type="match status" value="1"/>
</dbReference>
<dbReference type="SMART" id="SM00895">
    <property type="entry name" value="FCD"/>
    <property type="match status" value="1"/>
</dbReference>
<dbReference type="PATRIC" id="fig|1317118.6.peg.1676"/>
<dbReference type="Gene3D" id="1.20.120.530">
    <property type="entry name" value="GntR ligand-binding domain-like"/>
    <property type="match status" value="1"/>
</dbReference>
<keyword evidence="3" id="KW-0804">Transcription</keyword>
<dbReference type="PROSITE" id="PS50949">
    <property type="entry name" value="HTH_GNTR"/>
    <property type="match status" value="1"/>
</dbReference>
<dbReference type="InterPro" id="IPR011711">
    <property type="entry name" value="GntR_C"/>
</dbReference>
<accession>W4HK99</accession>
<evidence type="ECO:0000313" key="7">
    <source>
        <dbReference type="Proteomes" id="UP000019063"/>
    </source>
</evidence>
<dbReference type="InterPro" id="IPR008920">
    <property type="entry name" value="TF_FadR/GntR_C"/>
</dbReference>
<feature type="region of interest" description="Disordered" evidence="4">
    <location>
        <begin position="45"/>
        <end position="69"/>
    </location>
</feature>
<comment type="caution">
    <text evidence="6">The sequence shown here is derived from an EMBL/GenBank/DDBJ whole genome shotgun (WGS) entry which is preliminary data.</text>
</comment>